<dbReference type="RefSeq" id="WP_268612202.1">
    <property type="nucleotide sequence ID" value="NZ_CP113797.1"/>
</dbReference>
<dbReference type="Gene3D" id="2.40.50.100">
    <property type="match status" value="1"/>
</dbReference>
<keyword evidence="6 11" id="KW-0067">ATP-binding</keyword>
<dbReference type="InterPro" id="IPR050093">
    <property type="entry name" value="ABC_SmlMolc_Importer"/>
</dbReference>
<evidence type="ECO:0000256" key="9">
    <source>
        <dbReference type="ARBA" id="ARBA00066388"/>
    </source>
</evidence>
<evidence type="ECO:0000256" key="6">
    <source>
        <dbReference type="ARBA" id="ARBA00022840"/>
    </source>
</evidence>
<dbReference type="GO" id="GO:0015418">
    <property type="term" value="F:ABC-type quaternary ammonium compound transporting activity"/>
    <property type="evidence" value="ECO:0007669"/>
    <property type="project" value="UniProtKB-EC"/>
</dbReference>
<dbReference type="PROSITE" id="PS00211">
    <property type="entry name" value="ABC_TRANSPORTER_1"/>
    <property type="match status" value="1"/>
</dbReference>
<dbReference type="InterPro" id="IPR003439">
    <property type="entry name" value="ABC_transporter-like_ATP-bd"/>
</dbReference>
<feature type="domain" description="ABC transporter" evidence="10">
    <location>
        <begin position="13"/>
        <end position="247"/>
    </location>
</feature>
<keyword evidence="3" id="KW-1003">Cell membrane</keyword>
<dbReference type="FunFam" id="3.40.50.300:FF:000425">
    <property type="entry name" value="Probable ABC transporter, ATP-binding subunit"/>
    <property type="match status" value="1"/>
</dbReference>
<dbReference type="AlphaFoldDB" id="A0A9E8ZIZ1"/>
<dbReference type="PANTHER" id="PTHR42781:SF5">
    <property type="entry name" value="PUTRESCINE TRANSPORT ATP-BINDING PROTEIN POTG"/>
    <property type="match status" value="1"/>
</dbReference>
<evidence type="ECO:0000256" key="8">
    <source>
        <dbReference type="ARBA" id="ARBA00023136"/>
    </source>
</evidence>
<evidence type="ECO:0000256" key="3">
    <source>
        <dbReference type="ARBA" id="ARBA00022475"/>
    </source>
</evidence>
<accession>A0A9E8ZIZ1</accession>
<keyword evidence="5" id="KW-0547">Nucleotide-binding</keyword>
<dbReference type="InterPro" id="IPR013611">
    <property type="entry name" value="Transp-assoc_OB_typ2"/>
</dbReference>
<dbReference type="GO" id="GO:0043190">
    <property type="term" value="C:ATP-binding cassette (ABC) transporter complex"/>
    <property type="evidence" value="ECO:0007669"/>
    <property type="project" value="InterPro"/>
</dbReference>
<keyword evidence="2" id="KW-0813">Transport</keyword>
<dbReference type="PROSITE" id="PS50893">
    <property type="entry name" value="ABC_TRANSPORTER_2"/>
    <property type="match status" value="1"/>
</dbReference>
<evidence type="ECO:0000256" key="7">
    <source>
        <dbReference type="ARBA" id="ARBA00022967"/>
    </source>
</evidence>
<comment type="subcellular location">
    <subcellularLocation>
        <location evidence="1">Cell inner membrane</location>
        <topology evidence="1">Peripheral membrane protein</topology>
    </subcellularLocation>
</comment>
<dbReference type="SMART" id="SM00382">
    <property type="entry name" value="AAA"/>
    <property type="match status" value="1"/>
</dbReference>
<dbReference type="EC" id="7.6.2.9" evidence="9"/>
<dbReference type="GO" id="GO:0016887">
    <property type="term" value="F:ATP hydrolysis activity"/>
    <property type="evidence" value="ECO:0007669"/>
    <property type="project" value="InterPro"/>
</dbReference>
<organism evidence="11 12">
    <name type="scientific">Thermocoleostomius sinensis A174</name>
    <dbReference type="NCBI Taxonomy" id="2016057"/>
    <lineage>
        <taxon>Bacteria</taxon>
        <taxon>Bacillati</taxon>
        <taxon>Cyanobacteriota</taxon>
        <taxon>Cyanophyceae</taxon>
        <taxon>Oculatellales</taxon>
        <taxon>Oculatellaceae</taxon>
        <taxon>Thermocoleostomius</taxon>
    </lineage>
</organism>
<reference evidence="11" key="1">
    <citation type="submission" date="2022-12" db="EMBL/GenBank/DDBJ databases">
        <title>Polyphasic identification of a Novel Hot-Spring Cyanobacterium Ocullathermofonsia sinensis gen nov. sp. nov. and Genomic Insights on its Adaptations to the Thermal Habitat.</title>
        <authorList>
            <person name="Daroch M."/>
            <person name="Tang J."/>
            <person name="Jiang Y."/>
        </authorList>
    </citation>
    <scope>NUCLEOTIDE SEQUENCE</scope>
    <source>
        <strain evidence="11">PKUAC-SCTA174</strain>
    </source>
</reference>
<evidence type="ECO:0000256" key="5">
    <source>
        <dbReference type="ARBA" id="ARBA00022741"/>
    </source>
</evidence>
<evidence type="ECO:0000256" key="1">
    <source>
        <dbReference type="ARBA" id="ARBA00004417"/>
    </source>
</evidence>
<dbReference type="InterPro" id="IPR003593">
    <property type="entry name" value="AAA+_ATPase"/>
</dbReference>
<evidence type="ECO:0000256" key="4">
    <source>
        <dbReference type="ARBA" id="ARBA00022519"/>
    </source>
</evidence>
<dbReference type="SUPFAM" id="SSF52540">
    <property type="entry name" value="P-loop containing nucleoside triphosphate hydrolases"/>
    <property type="match status" value="1"/>
</dbReference>
<dbReference type="Gene3D" id="3.40.50.300">
    <property type="entry name" value="P-loop containing nucleotide triphosphate hydrolases"/>
    <property type="match status" value="1"/>
</dbReference>
<protein>
    <recommendedName>
        <fullName evidence="9">ABC-type quaternary amine transporter</fullName>
        <ecNumber evidence="9">7.6.2.9</ecNumber>
    </recommendedName>
</protein>
<dbReference type="SUPFAM" id="SSF50331">
    <property type="entry name" value="MOP-like"/>
    <property type="match status" value="1"/>
</dbReference>
<evidence type="ECO:0000256" key="2">
    <source>
        <dbReference type="ARBA" id="ARBA00022448"/>
    </source>
</evidence>
<keyword evidence="12" id="KW-1185">Reference proteome</keyword>
<keyword evidence="4" id="KW-0997">Cell inner membrane</keyword>
<evidence type="ECO:0000313" key="11">
    <source>
        <dbReference type="EMBL" id="WAL62100.1"/>
    </source>
</evidence>
<dbReference type="PANTHER" id="PTHR42781">
    <property type="entry name" value="SPERMIDINE/PUTRESCINE IMPORT ATP-BINDING PROTEIN POTA"/>
    <property type="match status" value="1"/>
</dbReference>
<dbReference type="KEGG" id="tsin:OXH18_08970"/>
<dbReference type="Pfam" id="PF08402">
    <property type="entry name" value="TOBE_2"/>
    <property type="match status" value="1"/>
</dbReference>
<keyword evidence="8" id="KW-0472">Membrane</keyword>
<keyword evidence="7" id="KW-1278">Translocase</keyword>
<evidence type="ECO:0000259" key="10">
    <source>
        <dbReference type="PROSITE" id="PS50893"/>
    </source>
</evidence>
<dbReference type="InterPro" id="IPR008995">
    <property type="entry name" value="Mo/tungstate-bd_C_term_dom"/>
</dbReference>
<gene>
    <name evidence="11" type="ORF">OXH18_08970</name>
</gene>
<dbReference type="Pfam" id="PF00005">
    <property type="entry name" value="ABC_tran"/>
    <property type="match status" value="1"/>
</dbReference>
<dbReference type="EMBL" id="CP113797">
    <property type="protein sequence ID" value="WAL62100.1"/>
    <property type="molecule type" value="Genomic_DNA"/>
</dbReference>
<dbReference type="GO" id="GO:0005524">
    <property type="term" value="F:ATP binding"/>
    <property type="evidence" value="ECO:0007669"/>
    <property type="project" value="UniProtKB-KW"/>
</dbReference>
<dbReference type="InterPro" id="IPR017871">
    <property type="entry name" value="ABC_transporter-like_CS"/>
</dbReference>
<proteinExistence type="predicted"/>
<dbReference type="InterPro" id="IPR027417">
    <property type="entry name" value="P-loop_NTPase"/>
</dbReference>
<sequence length="387" mass="42741">MTDPSSQESAAVLCLDAITKQFSSAASPAVSSVSFTLQQGDLLALLGPSGCGKTTLLRLIAGFEQPQSGSITIAEQIVAGNGTWVAPEKRGVGMVFQDYALFPHLTVQQNIAFGLRQKPGSTVSQRVQEAIALVGLQGMEQRYPHQLSGGQQQRVALARALAPYPFLVLLDEPLSNLDVQVRLRLRQELREILKAAGTSAIFVTHDQEEALSIADRVAVMRHGQLEQLDTPEAIYRQPASRFVAEFVTQANFLSACRQDQVWQTVLGKIPVTLTAVDAIEAQSNRSKDQLEQVELMVRQEDLSLEADETSDIIVRDRQFLGREYRYWLQTSAGQELVARTAASLRLPIHTRVQVTINTQRLQVFVPLSARETEPDRTMAKQTNIPVR</sequence>
<dbReference type="Proteomes" id="UP001163152">
    <property type="component" value="Chromosome"/>
</dbReference>
<evidence type="ECO:0000313" key="12">
    <source>
        <dbReference type="Proteomes" id="UP001163152"/>
    </source>
</evidence>
<name>A0A9E8ZIZ1_9CYAN</name>